<reference evidence="3" key="1">
    <citation type="submission" date="2020-08" db="EMBL/GenBank/DDBJ databases">
        <title>Multicomponent nature underlies the extraordinary mechanical properties of spider dragline silk.</title>
        <authorList>
            <person name="Kono N."/>
            <person name="Nakamura H."/>
            <person name="Mori M."/>
            <person name="Yoshida Y."/>
            <person name="Ohtoshi R."/>
            <person name="Malay A.D."/>
            <person name="Moran D.A.P."/>
            <person name="Tomita M."/>
            <person name="Numata K."/>
            <person name="Arakawa K."/>
        </authorList>
    </citation>
    <scope>NUCLEOTIDE SEQUENCE</scope>
</reference>
<dbReference type="AlphaFoldDB" id="A0A8X6WTS9"/>
<dbReference type="Proteomes" id="UP000886998">
    <property type="component" value="Unassembled WGS sequence"/>
</dbReference>
<keyword evidence="2" id="KW-0812">Transmembrane</keyword>
<feature type="compositionally biased region" description="Basic residues" evidence="1">
    <location>
        <begin position="12"/>
        <end position="28"/>
    </location>
</feature>
<dbReference type="EMBL" id="BMAV01001897">
    <property type="protein sequence ID" value="GFY40437.1"/>
    <property type="molecule type" value="Genomic_DNA"/>
</dbReference>
<comment type="caution">
    <text evidence="3">The sequence shown here is derived from an EMBL/GenBank/DDBJ whole genome shotgun (WGS) entry which is preliminary data.</text>
</comment>
<organism evidence="3 4">
    <name type="scientific">Trichonephila inaurata madagascariensis</name>
    <dbReference type="NCBI Taxonomy" id="2747483"/>
    <lineage>
        <taxon>Eukaryota</taxon>
        <taxon>Metazoa</taxon>
        <taxon>Ecdysozoa</taxon>
        <taxon>Arthropoda</taxon>
        <taxon>Chelicerata</taxon>
        <taxon>Arachnida</taxon>
        <taxon>Araneae</taxon>
        <taxon>Araneomorphae</taxon>
        <taxon>Entelegynae</taxon>
        <taxon>Araneoidea</taxon>
        <taxon>Nephilidae</taxon>
        <taxon>Trichonephila</taxon>
        <taxon>Trichonephila inaurata</taxon>
    </lineage>
</organism>
<evidence type="ECO:0000313" key="3">
    <source>
        <dbReference type="EMBL" id="GFY40437.1"/>
    </source>
</evidence>
<keyword evidence="2" id="KW-1133">Transmembrane helix</keyword>
<proteinExistence type="predicted"/>
<accession>A0A8X6WTS9</accession>
<feature type="transmembrane region" description="Helical" evidence="2">
    <location>
        <begin position="57"/>
        <end position="76"/>
    </location>
</feature>
<keyword evidence="4" id="KW-1185">Reference proteome</keyword>
<gene>
    <name evidence="3" type="ORF">TNIN_498241</name>
</gene>
<evidence type="ECO:0000256" key="2">
    <source>
        <dbReference type="SAM" id="Phobius"/>
    </source>
</evidence>
<feature type="region of interest" description="Disordered" evidence="1">
    <location>
        <begin position="12"/>
        <end position="34"/>
    </location>
</feature>
<name>A0A8X6WTS9_9ARAC</name>
<feature type="transmembrane region" description="Helical" evidence="2">
    <location>
        <begin position="88"/>
        <end position="109"/>
    </location>
</feature>
<keyword evidence="2" id="KW-0472">Membrane</keyword>
<evidence type="ECO:0000256" key="1">
    <source>
        <dbReference type="SAM" id="MobiDB-lite"/>
    </source>
</evidence>
<evidence type="ECO:0000313" key="4">
    <source>
        <dbReference type="Proteomes" id="UP000886998"/>
    </source>
</evidence>
<sequence length="116" mass="12935">MESPDWWVGLGRRRGSGAVSRGHRKWRGKTPPGGGRDPLWVIGLEERPLAHWRTRKCKMLLCLTMSLFSGCIWVLIPRGHRGLRSTSLVHRCFSYGGVGAVCGLFGGLIRHERSGV</sequence>
<protein>
    <submittedName>
        <fullName evidence="3">Uncharacterized protein</fullName>
    </submittedName>
</protein>